<reference evidence="4 5" key="1">
    <citation type="journal article" date="2014" name="PLoS Genet.">
        <title>Analysis of the Phlebiopsis gigantea genome, transcriptome and secretome provides insight into its pioneer colonization strategies of wood.</title>
        <authorList>
            <person name="Hori C."/>
            <person name="Ishida T."/>
            <person name="Igarashi K."/>
            <person name="Samejima M."/>
            <person name="Suzuki H."/>
            <person name="Master E."/>
            <person name="Ferreira P."/>
            <person name="Ruiz-Duenas F.J."/>
            <person name="Held B."/>
            <person name="Canessa P."/>
            <person name="Larrondo L.F."/>
            <person name="Schmoll M."/>
            <person name="Druzhinina I.S."/>
            <person name="Kubicek C.P."/>
            <person name="Gaskell J.A."/>
            <person name="Kersten P."/>
            <person name="St John F."/>
            <person name="Glasner J."/>
            <person name="Sabat G."/>
            <person name="Splinter BonDurant S."/>
            <person name="Syed K."/>
            <person name="Yadav J."/>
            <person name="Mgbeahuruike A.C."/>
            <person name="Kovalchuk A."/>
            <person name="Asiegbu F.O."/>
            <person name="Lackner G."/>
            <person name="Hoffmeister D."/>
            <person name="Rencoret J."/>
            <person name="Gutierrez A."/>
            <person name="Sun H."/>
            <person name="Lindquist E."/>
            <person name="Barry K."/>
            <person name="Riley R."/>
            <person name="Grigoriev I.V."/>
            <person name="Henrissat B."/>
            <person name="Kues U."/>
            <person name="Berka R.M."/>
            <person name="Martinez A.T."/>
            <person name="Covert S.F."/>
            <person name="Blanchette R.A."/>
            <person name="Cullen D."/>
        </authorList>
    </citation>
    <scope>NUCLEOTIDE SEQUENCE [LARGE SCALE GENOMIC DNA]</scope>
    <source>
        <strain evidence="4 5">11061_1 CR5-6</strain>
    </source>
</reference>
<accession>A0A0C3NKK3</accession>
<gene>
    <name evidence="4" type="ORF">PHLGIDRAFT_19684</name>
</gene>
<evidence type="ECO:0000256" key="2">
    <source>
        <dbReference type="SAM" id="SignalP"/>
    </source>
</evidence>
<name>A0A0C3NKK3_PHLG1</name>
<proteinExistence type="predicted"/>
<keyword evidence="1 2" id="KW-0732">Signal</keyword>
<dbReference type="OrthoDB" id="2317741at2759"/>
<evidence type="ECO:0000313" key="4">
    <source>
        <dbReference type="EMBL" id="KIP05529.1"/>
    </source>
</evidence>
<evidence type="ECO:0000313" key="5">
    <source>
        <dbReference type="Proteomes" id="UP000053257"/>
    </source>
</evidence>
<dbReference type="Proteomes" id="UP000053257">
    <property type="component" value="Unassembled WGS sequence"/>
</dbReference>
<dbReference type="HOGENOM" id="CLU_083660_2_1_1"/>
<feature type="chain" id="PRO_5002180239" description="Yeast cell wall synthesis Kre9/Knh1-like N-terminal domain-containing protein" evidence="2">
    <location>
        <begin position="18"/>
        <end position="122"/>
    </location>
</feature>
<keyword evidence="5" id="KW-1185">Reference proteome</keyword>
<feature type="domain" description="Yeast cell wall synthesis Kre9/Knh1-like N-terminal" evidence="3">
    <location>
        <begin position="33"/>
        <end position="120"/>
    </location>
</feature>
<dbReference type="EMBL" id="KN840541">
    <property type="protein sequence ID" value="KIP05529.1"/>
    <property type="molecule type" value="Genomic_DNA"/>
</dbReference>
<evidence type="ECO:0000259" key="3">
    <source>
        <dbReference type="Pfam" id="PF10342"/>
    </source>
</evidence>
<dbReference type="InterPro" id="IPR018466">
    <property type="entry name" value="Kre9/Knh1-like_N"/>
</dbReference>
<organism evidence="4 5">
    <name type="scientific">Phlebiopsis gigantea (strain 11061_1 CR5-6)</name>
    <name type="common">White-rot fungus</name>
    <name type="synonym">Peniophora gigantea</name>
    <dbReference type="NCBI Taxonomy" id="745531"/>
    <lineage>
        <taxon>Eukaryota</taxon>
        <taxon>Fungi</taxon>
        <taxon>Dikarya</taxon>
        <taxon>Basidiomycota</taxon>
        <taxon>Agaricomycotina</taxon>
        <taxon>Agaricomycetes</taxon>
        <taxon>Polyporales</taxon>
        <taxon>Phanerochaetaceae</taxon>
        <taxon>Phlebiopsis</taxon>
    </lineage>
</organism>
<feature type="signal peptide" evidence="2">
    <location>
        <begin position="1"/>
        <end position="17"/>
    </location>
</feature>
<protein>
    <recommendedName>
        <fullName evidence="3">Yeast cell wall synthesis Kre9/Knh1-like N-terminal domain-containing protein</fullName>
    </recommendedName>
</protein>
<sequence>MTTLLFFFAALVAVVSAAPLEKRDVFVPPILYPHAGTVWKVGQKHNVTWSTADAPTQITNKQGMIVLATNGLEDIENPLASGFDILLGRFEVTVPDVADGNDYALVLFGDSGNFSPNFTITH</sequence>
<evidence type="ECO:0000256" key="1">
    <source>
        <dbReference type="ARBA" id="ARBA00022729"/>
    </source>
</evidence>
<dbReference type="Pfam" id="PF10342">
    <property type="entry name" value="Kre9_KNH"/>
    <property type="match status" value="1"/>
</dbReference>
<dbReference type="AlphaFoldDB" id="A0A0C3NKK3"/>